<keyword evidence="3" id="KW-1185">Reference proteome</keyword>
<reference evidence="2 3" key="1">
    <citation type="journal article" date="2006" name="Int. J. Syst. Evol. Microbiol.">
        <title>Myroides pelagicus sp. nov., isolated from seawater in Thailand.</title>
        <authorList>
            <person name="Yoon J."/>
            <person name="Maneerat S."/>
            <person name="Kawai F."/>
            <person name="Yokota A."/>
        </authorList>
    </citation>
    <scope>NUCLEOTIDE SEQUENCE [LARGE SCALE GENOMIC DNA]</scope>
    <source>
        <strain evidence="2 3">SM1T</strain>
    </source>
</reference>
<name>A0A7K1GJI2_9FLAO</name>
<dbReference type="AlphaFoldDB" id="A0A7K1GJI2"/>
<gene>
    <name evidence="2" type="ORF">GJV77_03825</name>
</gene>
<comment type="caution">
    <text evidence="2">The sequence shown here is derived from an EMBL/GenBank/DDBJ whole genome shotgun (WGS) entry which is preliminary data.</text>
</comment>
<accession>A0A7K1GJI2</accession>
<dbReference type="Proteomes" id="UP000488936">
    <property type="component" value="Unassembled WGS sequence"/>
</dbReference>
<protein>
    <submittedName>
        <fullName evidence="2">FeoB-associated Cys-rich membrane protein</fullName>
    </submittedName>
</protein>
<keyword evidence="1" id="KW-0472">Membrane</keyword>
<dbReference type="RefSeq" id="WP_155035029.1">
    <property type="nucleotide sequence ID" value="NZ_JAYMMG010000003.1"/>
</dbReference>
<dbReference type="Pfam" id="PF12669">
    <property type="entry name" value="FeoB_associated"/>
    <property type="match status" value="1"/>
</dbReference>
<proteinExistence type="predicted"/>
<evidence type="ECO:0000313" key="2">
    <source>
        <dbReference type="EMBL" id="MTH29047.1"/>
    </source>
</evidence>
<keyword evidence="1" id="KW-1133">Transmembrane helix</keyword>
<dbReference type="EMBL" id="WMJY01000005">
    <property type="protein sequence ID" value="MTH29047.1"/>
    <property type="molecule type" value="Genomic_DNA"/>
</dbReference>
<keyword evidence="1" id="KW-0812">Transmembrane</keyword>
<evidence type="ECO:0000256" key="1">
    <source>
        <dbReference type="SAM" id="Phobius"/>
    </source>
</evidence>
<evidence type="ECO:0000313" key="3">
    <source>
        <dbReference type="Proteomes" id="UP000488936"/>
    </source>
</evidence>
<feature type="transmembrane region" description="Helical" evidence="1">
    <location>
        <begin position="6"/>
        <end position="24"/>
    </location>
</feature>
<sequence>MGYQEIIAYGIVILAVAFLIKKSFWKSKNNKKGSCGGGSCGCS</sequence>
<organism evidence="2 3">
    <name type="scientific">Myroides pelagicus</name>
    <dbReference type="NCBI Taxonomy" id="270914"/>
    <lineage>
        <taxon>Bacteria</taxon>
        <taxon>Pseudomonadati</taxon>
        <taxon>Bacteroidota</taxon>
        <taxon>Flavobacteriia</taxon>
        <taxon>Flavobacteriales</taxon>
        <taxon>Flavobacteriaceae</taxon>
        <taxon>Myroides</taxon>
    </lineage>
</organism>